<feature type="compositionally biased region" description="Basic and acidic residues" evidence="2">
    <location>
        <begin position="109"/>
        <end position="119"/>
    </location>
</feature>
<dbReference type="SUPFAM" id="SSF55418">
    <property type="entry name" value="eIF4e-like"/>
    <property type="match status" value="1"/>
</dbReference>
<name>A0A316WBD1_9BASI</name>
<feature type="compositionally biased region" description="Low complexity" evidence="2">
    <location>
        <begin position="294"/>
        <end position="314"/>
    </location>
</feature>
<keyword evidence="1 3" id="KW-0396">Initiation factor</keyword>
<feature type="region of interest" description="Disordered" evidence="2">
    <location>
        <begin position="504"/>
        <end position="714"/>
    </location>
</feature>
<dbReference type="GeneID" id="37034009"/>
<dbReference type="PANTHER" id="PTHR11960">
    <property type="entry name" value="EUKARYOTIC TRANSLATION INITIATION FACTOR 4E RELATED"/>
    <property type="match status" value="1"/>
</dbReference>
<dbReference type="Pfam" id="PF01652">
    <property type="entry name" value="IF4E"/>
    <property type="match status" value="1"/>
</dbReference>
<dbReference type="InterPro" id="IPR023398">
    <property type="entry name" value="TIF_eIF4e-like"/>
</dbReference>
<keyword evidence="1" id="KW-0694">RNA-binding</keyword>
<dbReference type="Proteomes" id="UP000245783">
    <property type="component" value="Unassembled WGS sequence"/>
</dbReference>
<dbReference type="PANTHER" id="PTHR11960:SF73">
    <property type="entry name" value="TRANSLATION INITIATION FACTOR 4E, PUTATIVE-RELATED"/>
    <property type="match status" value="1"/>
</dbReference>
<dbReference type="Gene3D" id="3.30.760.10">
    <property type="entry name" value="RNA Cap, Translation Initiation Factor Eif4e"/>
    <property type="match status" value="1"/>
</dbReference>
<sequence length="714" mass="71349">MSHPSSEEGTTPGGSSLAVPANAPTSSAGLTPTSAMSTSSHNSARSNASSKSRVPTLSELAAHMKLDAPTSGTSSGFSPNDAAPARGRLGLTGRLNSSSAALAPGDDAQDVHSADEGGNERVPAMLAHGEPPSSSSRSSSPTKRPATVRPSGSGGSARGLPSLQEIRERMSKKGLQTAGGAARGETPSGSPTEEVSEETALGVDGPAAGAVKPAKSAAVGSDSVSKSAEAKASSVAEDTKDLTNAKAEPSSAKPETQAAEAASSIAAPKDHPLQHKWTLYFDSKTFNPSSQASTPATGHTADGPGTPGAALPGASQNPISPLPPTPNTANIQSWEDTLKMLGVYKTVEGFMNVFATLRRPSQLERNCNYHLFKSGIKPMWEDPANASGGKWVLTLRGTSGALLDRSWMWLVLALIGEELDDANHITGAVVSTRSKGDRITLWIRNKDDVDLVNRLGKKLVHLLDIEHEPGVSLEFTLNSGPGPANAAAQANRYVHFSNAPPPPMPAFSPAGNSAGPGGYNRGPPPPGHGPPGPGPQQAPPSNYAPPRNVPFGAPPGPGGPGSAQYLPGGPPAGSPPSGPPGSALGGNAGFVLPRRGSETGHIGHGPGNVASAANGGGSPKKAFSSLQRHGPPHSMQGGGPPGGAANISGGGAGLGLGLGGPIGRTPSPSPAAGGALGTSPSNRTGVLHGRQPPAMGQLGSGAGIGRHTGPARGA</sequence>
<dbReference type="GO" id="GO:0003743">
    <property type="term" value="F:translation initiation factor activity"/>
    <property type="evidence" value="ECO:0007669"/>
    <property type="project" value="UniProtKB-KW"/>
</dbReference>
<feature type="compositionally biased region" description="Polar residues" evidence="2">
    <location>
        <begin position="23"/>
        <end position="32"/>
    </location>
</feature>
<feature type="region of interest" description="Disordered" evidence="2">
    <location>
        <begin position="287"/>
        <end position="329"/>
    </location>
</feature>
<keyword evidence="4" id="KW-1185">Reference proteome</keyword>
<feature type="compositionally biased region" description="Low complexity" evidence="2">
    <location>
        <begin position="206"/>
        <end position="236"/>
    </location>
</feature>
<feature type="compositionally biased region" description="Low complexity" evidence="2">
    <location>
        <begin position="131"/>
        <end position="141"/>
    </location>
</feature>
<reference evidence="3 4" key="1">
    <citation type="journal article" date="2018" name="Mol. Biol. Evol.">
        <title>Broad Genomic Sampling Reveals a Smut Pathogenic Ancestry of the Fungal Clade Ustilaginomycotina.</title>
        <authorList>
            <person name="Kijpornyongpan T."/>
            <person name="Mondo S.J."/>
            <person name="Barry K."/>
            <person name="Sandor L."/>
            <person name="Lee J."/>
            <person name="Lipzen A."/>
            <person name="Pangilinan J."/>
            <person name="LaButti K."/>
            <person name="Hainaut M."/>
            <person name="Henrissat B."/>
            <person name="Grigoriev I.V."/>
            <person name="Spatafora J.W."/>
            <person name="Aime M.C."/>
        </authorList>
    </citation>
    <scope>NUCLEOTIDE SEQUENCE [LARGE SCALE GENOMIC DNA]</scope>
    <source>
        <strain evidence="3 4">MCA 4658</strain>
    </source>
</reference>
<accession>A0A316WBD1</accession>
<dbReference type="RefSeq" id="XP_025373151.1">
    <property type="nucleotide sequence ID" value="XM_025512139.1"/>
</dbReference>
<feature type="region of interest" description="Disordered" evidence="2">
    <location>
        <begin position="1"/>
        <end position="269"/>
    </location>
</feature>
<comment type="similarity">
    <text evidence="1">Belongs to the eukaryotic initiation factor 4E family.</text>
</comment>
<feature type="compositionally biased region" description="Gly residues" evidence="2">
    <location>
        <begin position="636"/>
        <end position="662"/>
    </location>
</feature>
<protein>
    <submittedName>
        <fullName evidence="3">Translation initiation factor eIF4e</fullName>
    </submittedName>
</protein>
<feature type="compositionally biased region" description="Low complexity" evidence="2">
    <location>
        <begin position="33"/>
        <end position="53"/>
    </location>
</feature>
<dbReference type="EMBL" id="KZ819352">
    <property type="protein sequence ID" value="PWN45991.1"/>
    <property type="molecule type" value="Genomic_DNA"/>
</dbReference>
<dbReference type="InterPro" id="IPR001040">
    <property type="entry name" value="TIF_eIF_4E"/>
</dbReference>
<evidence type="ECO:0000256" key="2">
    <source>
        <dbReference type="SAM" id="MobiDB-lite"/>
    </source>
</evidence>
<feature type="compositionally biased region" description="Pro residues" evidence="2">
    <location>
        <begin position="568"/>
        <end position="579"/>
    </location>
</feature>
<evidence type="ECO:0000313" key="3">
    <source>
        <dbReference type="EMBL" id="PWN45991.1"/>
    </source>
</evidence>
<evidence type="ECO:0000313" key="4">
    <source>
        <dbReference type="Proteomes" id="UP000245783"/>
    </source>
</evidence>
<dbReference type="STRING" id="1522189.A0A316WBD1"/>
<feature type="compositionally biased region" description="Pro residues" evidence="2">
    <location>
        <begin position="522"/>
        <end position="538"/>
    </location>
</feature>
<dbReference type="GO" id="GO:0016281">
    <property type="term" value="C:eukaryotic translation initiation factor 4F complex"/>
    <property type="evidence" value="ECO:0007669"/>
    <property type="project" value="TreeGrafter"/>
</dbReference>
<feature type="compositionally biased region" description="Low complexity" evidence="2">
    <location>
        <begin position="7"/>
        <end position="16"/>
    </location>
</feature>
<evidence type="ECO:0000256" key="1">
    <source>
        <dbReference type="RuleBase" id="RU004374"/>
    </source>
</evidence>
<dbReference type="GO" id="GO:0000340">
    <property type="term" value="F:RNA 7-methylguanosine cap binding"/>
    <property type="evidence" value="ECO:0007669"/>
    <property type="project" value="TreeGrafter"/>
</dbReference>
<organism evidence="3 4">
    <name type="scientific">Ceraceosorus guamensis</name>
    <dbReference type="NCBI Taxonomy" id="1522189"/>
    <lineage>
        <taxon>Eukaryota</taxon>
        <taxon>Fungi</taxon>
        <taxon>Dikarya</taxon>
        <taxon>Basidiomycota</taxon>
        <taxon>Ustilaginomycotina</taxon>
        <taxon>Exobasidiomycetes</taxon>
        <taxon>Ceraceosorales</taxon>
        <taxon>Ceraceosoraceae</taxon>
        <taxon>Ceraceosorus</taxon>
    </lineage>
</organism>
<dbReference type="OrthoDB" id="590761at2759"/>
<proteinExistence type="inferred from homology"/>
<dbReference type="InParanoid" id="A0A316WBD1"/>
<keyword evidence="1" id="KW-0648">Protein biosynthesis</keyword>
<feature type="compositionally biased region" description="Low complexity" evidence="2">
    <location>
        <begin position="258"/>
        <end position="267"/>
    </location>
</feature>
<gene>
    <name evidence="3" type="ORF">IE81DRAFT_296418</name>
</gene>
<dbReference type="AlphaFoldDB" id="A0A316WBD1"/>